<protein>
    <submittedName>
        <fullName evidence="1">Uncharacterized protein</fullName>
    </submittedName>
</protein>
<proteinExistence type="predicted"/>
<dbReference type="Proteomes" id="UP001062846">
    <property type="component" value="Chromosome 5"/>
</dbReference>
<gene>
    <name evidence="1" type="ORF">RHMOL_Rhmol05G0293800</name>
</gene>
<dbReference type="EMBL" id="CM046392">
    <property type="protein sequence ID" value="KAI8556917.1"/>
    <property type="molecule type" value="Genomic_DNA"/>
</dbReference>
<evidence type="ECO:0000313" key="1">
    <source>
        <dbReference type="EMBL" id="KAI8556917.1"/>
    </source>
</evidence>
<comment type="caution">
    <text evidence="1">The sequence shown here is derived from an EMBL/GenBank/DDBJ whole genome shotgun (WGS) entry which is preliminary data.</text>
</comment>
<evidence type="ECO:0000313" key="2">
    <source>
        <dbReference type="Proteomes" id="UP001062846"/>
    </source>
</evidence>
<organism evidence="1 2">
    <name type="scientific">Rhododendron molle</name>
    <name type="common">Chinese azalea</name>
    <name type="synonym">Azalea mollis</name>
    <dbReference type="NCBI Taxonomy" id="49168"/>
    <lineage>
        <taxon>Eukaryota</taxon>
        <taxon>Viridiplantae</taxon>
        <taxon>Streptophyta</taxon>
        <taxon>Embryophyta</taxon>
        <taxon>Tracheophyta</taxon>
        <taxon>Spermatophyta</taxon>
        <taxon>Magnoliopsida</taxon>
        <taxon>eudicotyledons</taxon>
        <taxon>Gunneridae</taxon>
        <taxon>Pentapetalae</taxon>
        <taxon>asterids</taxon>
        <taxon>Ericales</taxon>
        <taxon>Ericaceae</taxon>
        <taxon>Ericoideae</taxon>
        <taxon>Rhodoreae</taxon>
        <taxon>Rhododendron</taxon>
    </lineage>
</organism>
<name>A0ACC0NWM0_RHOML</name>
<reference evidence="1" key="1">
    <citation type="submission" date="2022-02" db="EMBL/GenBank/DDBJ databases">
        <title>Plant Genome Project.</title>
        <authorList>
            <person name="Zhang R.-G."/>
        </authorList>
    </citation>
    <scope>NUCLEOTIDE SEQUENCE</scope>
    <source>
        <strain evidence="1">AT1</strain>
    </source>
</reference>
<sequence>MGEDFENSTQTYLIVLDRNSKKSTVDVDLSYLGGCMNISRHHARILYDSRAATSTSRSSARTAASISSRGAAPPRHTSGQARLPRPAANRRQGVLLPPPHAQHPQQPDLLALFATAVVKEGQEEGREGYGFGWWCGALRRRKKECVRETILMLMSEKIYTELEKAQAEGFTKLDICGQQGKLLG</sequence>
<accession>A0ACC0NWM0</accession>
<keyword evidence="2" id="KW-1185">Reference proteome</keyword>